<name>A0A9N9NJZ9_9GLOM</name>
<dbReference type="PANTHER" id="PTHR34714:SF2">
    <property type="entry name" value="EGF-LIKE DOMAIN-CONTAINING PROTEIN"/>
    <property type="match status" value="1"/>
</dbReference>
<gene>
    <name evidence="2" type="ORF">RFULGI_LOCUS12742</name>
</gene>
<comment type="caution">
    <text evidence="2">The sequence shown here is derived from an EMBL/GenBank/DDBJ whole genome shotgun (WGS) entry which is preliminary data.</text>
</comment>
<reference evidence="2" key="1">
    <citation type="submission" date="2021-06" db="EMBL/GenBank/DDBJ databases">
        <authorList>
            <person name="Kallberg Y."/>
            <person name="Tangrot J."/>
            <person name="Rosling A."/>
        </authorList>
    </citation>
    <scope>NUCLEOTIDE SEQUENCE</scope>
    <source>
        <strain evidence="2">IN212</strain>
    </source>
</reference>
<feature type="transmembrane region" description="Helical" evidence="1">
    <location>
        <begin position="32"/>
        <end position="57"/>
    </location>
</feature>
<keyword evidence="3" id="KW-1185">Reference proteome</keyword>
<dbReference type="PANTHER" id="PTHR34714">
    <property type="entry name" value="EGF-LIKE DOMAIN-CONTAINING PROTEIN"/>
    <property type="match status" value="1"/>
</dbReference>
<dbReference type="EMBL" id="CAJVPZ010031505">
    <property type="protein sequence ID" value="CAG8739478.1"/>
    <property type="molecule type" value="Genomic_DNA"/>
</dbReference>
<dbReference type="AlphaFoldDB" id="A0A9N9NJZ9"/>
<accession>A0A9N9NJZ9</accession>
<keyword evidence="1" id="KW-0472">Membrane</keyword>
<proteinExistence type="predicted"/>
<dbReference type="OrthoDB" id="2380929at2759"/>
<organism evidence="2 3">
    <name type="scientific">Racocetra fulgida</name>
    <dbReference type="NCBI Taxonomy" id="60492"/>
    <lineage>
        <taxon>Eukaryota</taxon>
        <taxon>Fungi</taxon>
        <taxon>Fungi incertae sedis</taxon>
        <taxon>Mucoromycota</taxon>
        <taxon>Glomeromycotina</taxon>
        <taxon>Glomeromycetes</taxon>
        <taxon>Diversisporales</taxon>
        <taxon>Gigasporaceae</taxon>
        <taxon>Racocetra</taxon>
    </lineage>
</organism>
<feature type="non-terminal residue" evidence="2">
    <location>
        <position position="501"/>
    </location>
</feature>
<dbReference type="Proteomes" id="UP000789396">
    <property type="component" value="Unassembled WGS sequence"/>
</dbReference>
<feature type="non-terminal residue" evidence="2">
    <location>
        <position position="1"/>
    </location>
</feature>
<sequence length="501" mass="59036">NKKDIAGKKLADFREGINKWEQEKIAEARKKMVLSVINLALCFCQLFIVSIDIINLIENINKTFNSVKEAVVAVKVIIEKINVTAGIKIINNVIDNIKKIQQIIGDLTNNLAKLENFSDYVEKRKGNIESLDIDTLAKTLETEGRIGIYLRMAEWKSIKKDMRKLLNYPIEQQINGASEYLNSLNDLFNYIDAYIEAKIEEMESFKEYSRIKLQVEMFKKKEIRLKDMIDVYKERQDNCDEIELLLFERLIGIKCWMSTYIENYRSAYYYWSLSESKIKPSVMKTIHQHMDDRKDIKMDMETTLTKFKGEPQHSRPSIHLTEEEYIKKFRHDRFITLEITLDHKEFLRRERVRLNKIEVFLEGVGSEGVFADKYEGKTYSFRSEPIRPKVFEYKVPNSIKTEALFTSKNYFIPTPFSQWKIKLDDSCKVDLSELKSINIELSVDCYFGDKKNNNNQKKPEFEMLLKDCNDITKLHEHLKESEYKRHKSASNLMTKLGKELM</sequence>
<evidence type="ECO:0000313" key="2">
    <source>
        <dbReference type="EMBL" id="CAG8739478.1"/>
    </source>
</evidence>
<evidence type="ECO:0000256" key="1">
    <source>
        <dbReference type="SAM" id="Phobius"/>
    </source>
</evidence>
<keyword evidence="1" id="KW-1133">Transmembrane helix</keyword>
<protein>
    <submittedName>
        <fullName evidence="2">16891_t:CDS:1</fullName>
    </submittedName>
</protein>
<keyword evidence="1" id="KW-0812">Transmembrane</keyword>
<evidence type="ECO:0000313" key="3">
    <source>
        <dbReference type="Proteomes" id="UP000789396"/>
    </source>
</evidence>